<comment type="caution">
    <text evidence="1">The sequence shown here is derived from an EMBL/GenBank/DDBJ whole genome shotgun (WGS) entry which is preliminary data.</text>
</comment>
<accession>A0ABV2ARY6</accession>
<gene>
    <name evidence="1" type="ORF">MHBO_003938</name>
</gene>
<dbReference type="Proteomes" id="UP001439008">
    <property type="component" value="Unassembled WGS sequence"/>
</dbReference>
<sequence length="168" mass="20446">MSYENPSIDLVCPEKKDEYQNFSQSIKDVRSIFEKYKELKYIGVEPILKIEAKKKKPKRNTIFTFWQKRIFYLFDDAFLWKTPTSNNSPCAIVPHFCIVKIEKFGYTQLHVKPLKTRIFEIKFKNQDERDKWYEQLVKRVCESKNARNEIFNGNYLRDNYWKVKLFYV</sequence>
<organism evidence="1 2">
    <name type="scientific">Bonamia ostreae</name>
    <dbReference type="NCBI Taxonomy" id="126728"/>
    <lineage>
        <taxon>Eukaryota</taxon>
        <taxon>Sar</taxon>
        <taxon>Rhizaria</taxon>
        <taxon>Endomyxa</taxon>
        <taxon>Ascetosporea</taxon>
        <taxon>Haplosporida</taxon>
        <taxon>Bonamia</taxon>
    </lineage>
</organism>
<name>A0ABV2ARY6_9EUKA</name>
<protein>
    <recommendedName>
        <fullName evidence="3">PH domain-containing protein</fullName>
    </recommendedName>
</protein>
<dbReference type="EMBL" id="JBDODL010002776">
    <property type="protein sequence ID" value="MES1922427.1"/>
    <property type="molecule type" value="Genomic_DNA"/>
</dbReference>
<evidence type="ECO:0008006" key="3">
    <source>
        <dbReference type="Google" id="ProtNLM"/>
    </source>
</evidence>
<keyword evidence="2" id="KW-1185">Reference proteome</keyword>
<reference evidence="1 2" key="1">
    <citation type="journal article" date="2024" name="BMC Biol.">
        <title>Comparative genomics of Ascetosporea gives new insight into the evolutionary basis for animal parasitism in Rhizaria.</title>
        <authorList>
            <person name="Hiltunen Thoren M."/>
            <person name="Onut-Brannstrom I."/>
            <person name="Alfjorden A."/>
            <person name="Peckova H."/>
            <person name="Swords F."/>
            <person name="Hooper C."/>
            <person name="Holzer A.S."/>
            <person name="Bass D."/>
            <person name="Burki F."/>
        </authorList>
    </citation>
    <scope>NUCLEOTIDE SEQUENCE [LARGE SCALE GENOMIC DNA]</scope>
    <source>
        <strain evidence="1">20-A016</strain>
    </source>
</reference>
<proteinExistence type="predicted"/>
<evidence type="ECO:0000313" key="1">
    <source>
        <dbReference type="EMBL" id="MES1922427.1"/>
    </source>
</evidence>
<evidence type="ECO:0000313" key="2">
    <source>
        <dbReference type="Proteomes" id="UP001439008"/>
    </source>
</evidence>
<dbReference type="SUPFAM" id="SSF50729">
    <property type="entry name" value="PH domain-like"/>
    <property type="match status" value="1"/>
</dbReference>